<dbReference type="SUPFAM" id="SSF50370">
    <property type="entry name" value="Ricin B-like lectins"/>
    <property type="match status" value="1"/>
</dbReference>
<dbReference type="InterPro" id="IPR001715">
    <property type="entry name" value="CH_dom"/>
</dbReference>
<evidence type="ECO:0000256" key="1">
    <source>
        <dbReference type="ARBA" id="ARBA00022737"/>
    </source>
</evidence>
<feature type="region of interest" description="Disordered" evidence="3">
    <location>
        <begin position="494"/>
        <end position="519"/>
    </location>
</feature>
<accession>A0ABR2IJ72</accession>
<feature type="compositionally biased region" description="Basic and acidic residues" evidence="3">
    <location>
        <begin position="494"/>
        <end position="504"/>
    </location>
</feature>
<feature type="compositionally biased region" description="Acidic residues" evidence="3">
    <location>
        <begin position="505"/>
        <end position="514"/>
    </location>
</feature>
<proteinExistence type="predicted"/>
<gene>
    <name evidence="5" type="ORF">M9Y10_011320</name>
</gene>
<dbReference type="InterPro" id="IPR036872">
    <property type="entry name" value="CH_dom_sf"/>
</dbReference>
<keyword evidence="6" id="KW-1185">Reference proteome</keyword>
<feature type="domain" description="Calponin-homology (CH)" evidence="4">
    <location>
        <begin position="12"/>
        <end position="119"/>
    </location>
</feature>
<dbReference type="InterPro" id="IPR035992">
    <property type="entry name" value="Ricin_B-like_lectins"/>
</dbReference>
<dbReference type="PROSITE" id="PS50021">
    <property type="entry name" value="CH"/>
    <property type="match status" value="1"/>
</dbReference>
<dbReference type="Proteomes" id="UP001470230">
    <property type="component" value="Unassembled WGS sequence"/>
</dbReference>
<sequence length="687" mass="79528">MKNNSKMNNLIPLQTKVFSRWISNKLKWNTKDETFNIFKDLSDGTALVELAQTLTHHKVEREWAQKPNLNVEKVQNCDLAIDMFSKDGVRLVGISGKDINDNNEKLILGLIWSLILHYSIEKSSQENGKIEITTRKNNNEFSKDQVKSKEYGDVGSSLLSWANNRIEKYSNVQNLEPYDMAICALLNSYFPDKIKYGKLKPENHQSNMELAIKIMDDLKIPVFVYLDDFKKSNYEVDEKTLLIQLAFIKNALNDFNSASNHEIVNQIQNSKDEKESESDSTSFISFTSEEQLQTVKEEVQPQIKQEINDDELADEEDNTIDNLNNSDSKKKLTVQIGLNKVQNLSSEGHNIRIKIKRRNAFGPNKKVEKTVNSKISKLHIVVNKKQQNQQDEEKISQKLQEEEERIRKLKEEEAKILKQIQEYEKIRKQQEEEERIKKLIEEEEIRLLEEEKELENEEVKESKLEEIEEENSKEVRKVRKAKIDELESESNSEVKRSLKAKIEEDSSNADEEKEEVSKAKNELFEQKEFEGRKFGLIMAIKGSKFQNGEKVGNGCLKCALTLVDYDNTFLNQAGKKLDLTEANVENNVNQQFVFGQGNDFDIIKSELNQNLVWDVADADSIDPPSGTPFYLFPIHGKHNQRFVYKNQMIYATQNDQVVTYVGGETPFVMMQPSEQLKSRQTFRVKLL</sequence>
<reference evidence="5 6" key="1">
    <citation type="submission" date="2024-04" db="EMBL/GenBank/DDBJ databases">
        <title>Tritrichomonas musculus Genome.</title>
        <authorList>
            <person name="Alves-Ferreira E."/>
            <person name="Grigg M."/>
            <person name="Lorenzi H."/>
            <person name="Galac M."/>
        </authorList>
    </citation>
    <scope>NUCLEOTIDE SEQUENCE [LARGE SCALE GENOMIC DNA]</scope>
    <source>
        <strain evidence="5 6">EAF2021</strain>
    </source>
</reference>
<keyword evidence="2" id="KW-0009">Actin-binding</keyword>
<dbReference type="Pfam" id="PF00307">
    <property type="entry name" value="CH"/>
    <property type="match status" value="2"/>
</dbReference>
<name>A0ABR2IJ72_9EUKA</name>
<evidence type="ECO:0000313" key="6">
    <source>
        <dbReference type="Proteomes" id="UP001470230"/>
    </source>
</evidence>
<protein>
    <submittedName>
        <fullName evidence="5">Alpha-actinin</fullName>
    </submittedName>
</protein>
<dbReference type="InterPro" id="IPR001589">
    <property type="entry name" value="Actinin_actin-bd_CS"/>
</dbReference>
<evidence type="ECO:0000256" key="3">
    <source>
        <dbReference type="SAM" id="MobiDB-lite"/>
    </source>
</evidence>
<comment type="caution">
    <text evidence="5">The sequence shown here is derived from an EMBL/GenBank/DDBJ whole genome shotgun (WGS) entry which is preliminary data.</text>
</comment>
<evidence type="ECO:0000313" key="5">
    <source>
        <dbReference type="EMBL" id="KAK8863632.1"/>
    </source>
</evidence>
<dbReference type="PROSITE" id="PS00020">
    <property type="entry name" value="ACTININ_2"/>
    <property type="match status" value="1"/>
</dbReference>
<dbReference type="PANTHER" id="PTHR11915">
    <property type="entry name" value="SPECTRIN/FILAMIN RELATED CYTOSKELETAL PROTEIN"/>
    <property type="match status" value="1"/>
</dbReference>
<dbReference type="SMART" id="SM00033">
    <property type="entry name" value="CH"/>
    <property type="match status" value="2"/>
</dbReference>
<organism evidence="5 6">
    <name type="scientific">Tritrichomonas musculus</name>
    <dbReference type="NCBI Taxonomy" id="1915356"/>
    <lineage>
        <taxon>Eukaryota</taxon>
        <taxon>Metamonada</taxon>
        <taxon>Parabasalia</taxon>
        <taxon>Tritrichomonadida</taxon>
        <taxon>Tritrichomonadidae</taxon>
        <taxon>Tritrichomonas</taxon>
    </lineage>
</organism>
<dbReference type="EMBL" id="JAPFFF010000017">
    <property type="protein sequence ID" value="KAK8863632.1"/>
    <property type="molecule type" value="Genomic_DNA"/>
</dbReference>
<evidence type="ECO:0000256" key="2">
    <source>
        <dbReference type="ARBA" id="ARBA00023203"/>
    </source>
</evidence>
<evidence type="ECO:0000259" key="4">
    <source>
        <dbReference type="PROSITE" id="PS50021"/>
    </source>
</evidence>
<dbReference type="Gene3D" id="1.10.418.10">
    <property type="entry name" value="Calponin-like domain"/>
    <property type="match status" value="2"/>
</dbReference>
<dbReference type="SUPFAM" id="SSF47576">
    <property type="entry name" value="Calponin-homology domain, CH-domain"/>
    <property type="match status" value="1"/>
</dbReference>
<keyword evidence="1" id="KW-0677">Repeat</keyword>